<name>A0A5E8BEC0_9ASCO</name>
<protein>
    <submittedName>
        <fullName evidence="1">Uncharacterized protein</fullName>
    </submittedName>
</protein>
<dbReference type="PANTHER" id="PTHR11439">
    <property type="entry name" value="GAG-POL-RELATED RETROTRANSPOSON"/>
    <property type="match status" value="1"/>
</dbReference>
<evidence type="ECO:0000313" key="2">
    <source>
        <dbReference type="Proteomes" id="UP000398389"/>
    </source>
</evidence>
<dbReference type="PANTHER" id="PTHR11439:SF483">
    <property type="entry name" value="PEPTIDE SYNTHASE GLIP-LIKE, PUTATIVE (AFU_ORTHOLOGUE AFUA_3G12920)-RELATED"/>
    <property type="match status" value="1"/>
</dbReference>
<reference evidence="1 2" key="1">
    <citation type="submission" date="2019-09" db="EMBL/GenBank/DDBJ databases">
        <authorList>
            <person name="Brejova B."/>
        </authorList>
    </citation>
    <scope>NUCLEOTIDE SEQUENCE [LARGE SCALE GENOMIC DNA]</scope>
</reference>
<dbReference type="OrthoDB" id="5101206at2759"/>
<dbReference type="Proteomes" id="UP000398389">
    <property type="component" value="Unassembled WGS sequence"/>
</dbReference>
<dbReference type="RefSeq" id="XP_031853079.1">
    <property type="nucleotide sequence ID" value="XM_031997188.1"/>
</dbReference>
<dbReference type="CDD" id="cd09272">
    <property type="entry name" value="RNase_HI_RT_Ty1"/>
    <property type="match status" value="1"/>
</dbReference>
<dbReference type="GeneID" id="43581288"/>
<evidence type="ECO:0000313" key="1">
    <source>
        <dbReference type="EMBL" id="VVT49839.1"/>
    </source>
</evidence>
<sequence length="146" mass="16103">MALISTGPLDARPANQSLYRSILGKLQFAAQTARPDIAYATGKLAQYSSDPRAIHMDRAYHVLSYLKGTKDPAIVYHKMYQAPPRLLRGWSDADWANDPDRKSISGFAFSRSFNLLLKSAKQKLTATSTTEAELIAAFSATCEAVY</sequence>
<dbReference type="EMBL" id="CABVLU010000002">
    <property type="protein sequence ID" value="VVT49839.1"/>
    <property type="molecule type" value="Genomic_DNA"/>
</dbReference>
<gene>
    <name evidence="1" type="ORF">SAPINGB_P002469</name>
</gene>
<keyword evidence="2" id="KW-1185">Reference proteome</keyword>
<proteinExistence type="predicted"/>
<organism evidence="1 2">
    <name type="scientific">Magnusiomyces paraingens</name>
    <dbReference type="NCBI Taxonomy" id="2606893"/>
    <lineage>
        <taxon>Eukaryota</taxon>
        <taxon>Fungi</taxon>
        <taxon>Dikarya</taxon>
        <taxon>Ascomycota</taxon>
        <taxon>Saccharomycotina</taxon>
        <taxon>Dipodascomycetes</taxon>
        <taxon>Dipodascales</taxon>
        <taxon>Dipodascaceae</taxon>
        <taxon>Magnusiomyces</taxon>
    </lineage>
</organism>
<dbReference type="AlphaFoldDB" id="A0A5E8BEC0"/>
<accession>A0A5E8BEC0</accession>